<evidence type="ECO:0000313" key="3">
    <source>
        <dbReference type="Proteomes" id="UP001203004"/>
    </source>
</evidence>
<dbReference type="InterPro" id="IPR000182">
    <property type="entry name" value="GNAT_dom"/>
</dbReference>
<sequence length="170" mass="19355">MFKLIELTPELEESFNSYLSEWIQSGEAIVPSASAKGAEAYSQFLEKLNEGKTDIVRRRGWVPATLYFLVDEQNYLYGSVHLRHELNEALVNLGGHIGYGIRPSERHKGYATKMLALALDKARNLQLKRVLLTCDQNNIGSAKTILHNGGVLENELRHGERITQRYWIEL</sequence>
<dbReference type="Proteomes" id="UP001203004">
    <property type="component" value="Unassembled WGS sequence"/>
</dbReference>
<evidence type="ECO:0000259" key="1">
    <source>
        <dbReference type="PROSITE" id="PS51186"/>
    </source>
</evidence>
<keyword evidence="2" id="KW-0012">Acyltransferase</keyword>
<dbReference type="PANTHER" id="PTHR39173">
    <property type="entry name" value="ACETYLTRANSFERASE"/>
    <property type="match status" value="1"/>
</dbReference>
<keyword evidence="2" id="KW-0808">Transferase</keyword>
<dbReference type="Pfam" id="PF13302">
    <property type="entry name" value="Acetyltransf_3"/>
    <property type="match status" value="1"/>
</dbReference>
<comment type="caution">
    <text evidence="2">The sequence shown here is derived from an EMBL/GenBank/DDBJ whole genome shotgun (WGS) entry which is preliminary data.</text>
</comment>
<dbReference type="InterPro" id="IPR016181">
    <property type="entry name" value="Acyl_CoA_acyltransferase"/>
</dbReference>
<dbReference type="EC" id="2.3.1.-" evidence="2"/>
<organism evidence="2 3">
    <name type="scientific">Sporolactobacillus mangiferae</name>
    <dbReference type="NCBI Taxonomy" id="2940498"/>
    <lineage>
        <taxon>Bacteria</taxon>
        <taxon>Bacillati</taxon>
        <taxon>Bacillota</taxon>
        <taxon>Bacilli</taxon>
        <taxon>Bacillales</taxon>
        <taxon>Sporolactobacillaceae</taxon>
        <taxon>Sporolactobacillus</taxon>
    </lineage>
</organism>
<reference evidence="2 3" key="1">
    <citation type="submission" date="2022-05" db="EMBL/GenBank/DDBJ databases">
        <title>Sporolactobacillus sp nov CPB3-1, isolated from tree bark (Mangifera indica L.).</title>
        <authorList>
            <person name="Phuengjayaem S."/>
            <person name="Tanasupawat S."/>
        </authorList>
    </citation>
    <scope>NUCLEOTIDE SEQUENCE [LARGE SCALE GENOMIC DNA]</scope>
    <source>
        <strain evidence="2 3">CPB3-1</strain>
    </source>
</reference>
<accession>A0ABT0MAT0</accession>
<dbReference type="GO" id="GO:0016746">
    <property type="term" value="F:acyltransferase activity"/>
    <property type="evidence" value="ECO:0007669"/>
    <property type="project" value="UniProtKB-KW"/>
</dbReference>
<evidence type="ECO:0000313" key="2">
    <source>
        <dbReference type="EMBL" id="MCL1631983.1"/>
    </source>
</evidence>
<name>A0ABT0MAT0_9BACL</name>
<dbReference type="PANTHER" id="PTHR39173:SF1">
    <property type="entry name" value="ACETYLTRANSFERASE"/>
    <property type="match status" value="1"/>
</dbReference>
<keyword evidence="3" id="KW-1185">Reference proteome</keyword>
<dbReference type="SUPFAM" id="SSF55729">
    <property type="entry name" value="Acyl-CoA N-acyltransferases (Nat)"/>
    <property type="match status" value="1"/>
</dbReference>
<gene>
    <name evidence="2" type="ORF">M3N64_08480</name>
</gene>
<dbReference type="CDD" id="cd04301">
    <property type="entry name" value="NAT_SF"/>
    <property type="match status" value="1"/>
</dbReference>
<dbReference type="PROSITE" id="PS51186">
    <property type="entry name" value="GNAT"/>
    <property type="match status" value="1"/>
</dbReference>
<dbReference type="RefSeq" id="WP_249101047.1">
    <property type="nucleotide sequence ID" value="NZ_JAMAST010000008.1"/>
</dbReference>
<dbReference type="Gene3D" id="3.40.630.30">
    <property type="match status" value="1"/>
</dbReference>
<proteinExistence type="predicted"/>
<protein>
    <submittedName>
        <fullName evidence="2">GNAT family N-acetyltransferase</fullName>
        <ecNumber evidence="2">2.3.1.-</ecNumber>
    </submittedName>
</protein>
<feature type="domain" description="N-acetyltransferase" evidence="1">
    <location>
        <begin position="5"/>
        <end position="170"/>
    </location>
</feature>
<dbReference type="EMBL" id="JAMAST010000008">
    <property type="protein sequence ID" value="MCL1631983.1"/>
    <property type="molecule type" value="Genomic_DNA"/>
</dbReference>